<dbReference type="Proteomes" id="UP000663851">
    <property type="component" value="Unassembled WGS sequence"/>
</dbReference>
<evidence type="ECO:0000313" key="11">
    <source>
        <dbReference type="EMBL" id="CAF4292571.1"/>
    </source>
</evidence>
<dbReference type="PRINTS" id="PR00237">
    <property type="entry name" value="GPCRRHODOPSN"/>
</dbReference>
<feature type="transmembrane region" description="Helical" evidence="9">
    <location>
        <begin position="50"/>
        <end position="72"/>
    </location>
</feature>
<accession>A0A820HCF0</accession>
<evidence type="ECO:0000256" key="1">
    <source>
        <dbReference type="ARBA" id="ARBA00004141"/>
    </source>
</evidence>
<evidence type="ECO:0000256" key="9">
    <source>
        <dbReference type="SAM" id="Phobius"/>
    </source>
</evidence>
<gene>
    <name evidence="11" type="ORF">HFQ381_LOCUS13016</name>
</gene>
<dbReference type="InterPro" id="IPR000276">
    <property type="entry name" value="GPCR_Rhodpsn"/>
</dbReference>
<proteinExistence type="inferred from homology"/>
<evidence type="ECO:0000259" key="10">
    <source>
        <dbReference type="PROSITE" id="PS50262"/>
    </source>
</evidence>
<feature type="transmembrane region" description="Helical" evidence="9">
    <location>
        <begin position="262"/>
        <end position="280"/>
    </location>
</feature>
<name>A0A820HCF0_9BILA</name>
<dbReference type="PROSITE" id="PS50262">
    <property type="entry name" value="G_PROTEIN_RECEP_F1_2"/>
    <property type="match status" value="1"/>
</dbReference>
<dbReference type="EMBL" id="CAJOBO010000805">
    <property type="protein sequence ID" value="CAF4292571.1"/>
    <property type="molecule type" value="Genomic_DNA"/>
</dbReference>
<dbReference type="GO" id="GO:0005886">
    <property type="term" value="C:plasma membrane"/>
    <property type="evidence" value="ECO:0007669"/>
    <property type="project" value="TreeGrafter"/>
</dbReference>
<dbReference type="SUPFAM" id="SSF81321">
    <property type="entry name" value="Family A G protein-coupled receptor-like"/>
    <property type="match status" value="1"/>
</dbReference>
<dbReference type="InterPro" id="IPR017452">
    <property type="entry name" value="GPCR_Rhodpsn_7TM"/>
</dbReference>
<keyword evidence="2 8" id="KW-0812">Transmembrane</keyword>
<feature type="transmembrane region" description="Helical" evidence="9">
    <location>
        <begin position="124"/>
        <end position="142"/>
    </location>
</feature>
<keyword evidence="5 9" id="KW-0472">Membrane</keyword>
<keyword evidence="6 8" id="KW-0675">Receptor</keyword>
<evidence type="ECO:0000256" key="4">
    <source>
        <dbReference type="ARBA" id="ARBA00023040"/>
    </source>
</evidence>
<comment type="similarity">
    <text evidence="8">Belongs to the G-protein coupled receptor 1 family.</text>
</comment>
<dbReference type="PROSITE" id="PS00237">
    <property type="entry name" value="G_PROTEIN_RECEP_F1_1"/>
    <property type="match status" value="1"/>
</dbReference>
<feature type="transmembrane region" description="Helical" evidence="9">
    <location>
        <begin position="84"/>
        <end position="104"/>
    </location>
</feature>
<keyword evidence="4 8" id="KW-0297">G-protein coupled receptor</keyword>
<evidence type="ECO:0000256" key="5">
    <source>
        <dbReference type="ARBA" id="ARBA00023136"/>
    </source>
</evidence>
<dbReference type="PANTHER" id="PTHR45695">
    <property type="entry name" value="LEUCOKININ RECEPTOR-RELATED"/>
    <property type="match status" value="1"/>
</dbReference>
<evidence type="ECO:0000256" key="6">
    <source>
        <dbReference type="ARBA" id="ARBA00023170"/>
    </source>
</evidence>
<evidence type="ECO:0000256" key="7">
    <source>
        <dbReference type="ARBA" id="ARBA00023224"/>
    </source>
</evidence>
<dbReference type="GO" id="GO:0004930">
    <property type="term" value="F:G protein-coupled receptor activity"/>
    <property type="evidence" value="ECO:0007669"/>
    <property type="project" value="UniProtKB-KW"/>
</dbReference>
<evidence type="ECO:0000256" key="3">
    <source>
        <dbReference type="ARBA" id="ARBA00022989"/>
    </source>
</evidence>
<keyword evidence="3 9" id="KW-1133">Transmembrane helix</keyword>
<comment type="caution">
    <text evidence="11">The sequence shown here is derived from an EMBL/GenBank/DDBJ whole genome shotgun (WGS) entry which is preliminary data.</text>
</comment>
<keyword evidence="7 8" id="KW-0807">Transducer</keyword>
<evidence type="ECO:0000256" key="8">
    <source>
        <dbReference type="RuleBase" id="RU000688"/>
    </source>
</evidence>
<sequence length="414" mass="47820">MLATIVYSFTADLRYWRSLLNINMEIINETIASHLIDEQDFSLYAGRVLLVFYCLIFIFGLIGNSMVIDVAIRKKNYRNVTNCYVINLAIADLLFLTLSIPYTTYLGVQNTYPFGDTICKIHTYLAYGFLQATCNILAVMSIDRFLYIVRPKSKLGWRTPRNAFIICIFIWAFSLILIIPYHTVSRVLTPDYNDCGLNEHQNLVVCFFPFCSYYAIPLLVIIVCYTNLALHVIRTSRKMAGHVNTKSFHQTTQLKQRRVTRMVIVVTLAFAVCWLPIHILELTKCGNSSYLNYLIDFYPKSLYSIRAFTHALAYFNSCLNPYLYAILNRNFCIDFVDMAPSWMSCCKKVETNESENFSLSTKYLTTAPNQSIILKHNHEHDEDKIDDHESKLITNDASCQVELLRKKVNIIQSK</sequence>
<protein>
    <recommendedName>
        <fullName evidence="10">G-protein coupled receptors family 1 profile domain-containing protein</fullName>
    </recommendedName>
</protein>
<organism evidence="11 12">
    <name type="scientific">Rotaria socialis</name>
    <dbReference type="NCBI Taxonomy" id="392032"/>
    <lineage>
        <taxon>Eukaryota</taxon>
        <taxon>Metazoa</taxon>
        <taxon>Spiralia</taxon>
        <taxon>Gnathifera</taxon>
        <taxon>Rotifera</taxon>
        <taxon>Eurotatoria</taxon>
        <taxon>Bdelloidea</taxon>
        <taxon>Philodinida</taxon>
        <taxon>Philodinidae</taxon>
        <taxon>Rotaria</taxon>
    </lineage>
</organism>
<feature type="domain" description="G-protein coupled receptors family 1 profile" evidence="10">
    <location>
        <begin position="63"/>
        <end position="324"/>
    </location>
</feature>
<comment type="subcellular location">
    <subcellularLocation>
        <location evidence="1">Membrane</location>
        <topology evidence="1">Multi-pass membrane protein</topology>
    </subcellularLocation>
</comment>
<dbReference type="Gene3D" id="1.20.1070.10">
    <property type="entry name" value="Rhodopsin 7-helix transmembrane proteins"/>
    <property type="match status" value="1"/>
</dbReference>
<dbReference type="PANTHER" id="PTHR45695:SF9">
    <property type="entry name" value="LEUCOKININ RECEPTOR"/>
    <property type="match status" value="1"/>
</dbReference>
<evidence type="ECO:0000313" key="12">
    <source>
        <dbReference type="Proteomes" id="UP000663851"/>
    </source>
</evidence>
<feature type="transmembrane region" description="Helical" evidence="9">
    <location>
        <begin position="163"/>
        <end position="182"/>
    </location>
</feature>
<dbReference type="Pfam" id="PF00001">
    <property type="entry name" value="7tm_1"/>
    <property type="match status" value="1"/>
</dbReference>
<reference evidence="11" key="1">
    <citation type="submission" date="2021-02" db="EMBL/GenBank/DDBJ databases">
        <authorList>
            <person name="Nowell W R."/>
        </authorList>
    </citation>
    <scope>NUCLEOTIDE SEQUENCE</scope>
</reference>
<evidence type="ECO:0000256" key="2">
    <source>
        <dbReference type="ARBA" id="ARBA00022692"/>
    </source>
</evidence>
<feature type="transmembrane region" description="Helical" evidence="9">
    <location>
        <begin position="202"/>
        <end position="230"/>
    </location>
</feature>
<dbReference type="AlphaFoldDB" id="A0A820HCF0"/>